<name>A0AC34RCX7_9BILA</name>
<dbReference type="WBParaSite" id="JU765_v2.g5823.t1">
    <property type="protein sequence ID" value="JU765_v2.g5823.t1"/>
    <property type="gene ID" value="JU765_v2.g5823"/>
</dbReference>
<reference evidence="2" key="1">
    <citation type="submission" date="2022-11" db="UniProtKB">
        <authorList>
            <consortium name="WormBaseParasite"/>
        </authorList>
    </citation>
    <scope>IDENTIFICATION</scope>
</reference>
<sequence>MSKENASCSSRVQKGQPLKKKLPGKNDDPNGSSISIKRKKAQSARPAEKKGGSPGGDPEKSQKKVIAKKVIKLPSPGVEQRRGSEMRPPDRRCSEKQVRASVKEVRPRPAKTISPKYDLDPKLIETPNVKREMLDESKSEKELPKEELLANPESIRLGRKKCIHMWPTPSDIAKLKDTPRPWSYPKIRQTQNLEYFVGRLPQWYIEEKFLRFPGDFCISRDAMFRYILSVKTKEPGNPCAHFVIEFVETQLVRNDRNFYHRIVGTILQSNTVQGLIQKYRESIVPLLKENLKRDAELLNPVPPCLGCIYSKQEYNYHYLFVRKAEDVKTGALLSKGEGYRLFKGTRIIRIPTTTDQVIVRNVVIREYDSQTMETLDFIVREMHIVQTIRYKIGWNTVVNVEGICTVQKPFHILYRVCSEGCLSQYLTAKKDVILEKDKIALLRKIALILHRVYRLGFLHCDICVKNIYVHIDDDIPIDVTKLLEPKKVHILIGCWKTAVMNKTKKFDSEKFAMISIRYLAPEVFETKELNETTEVYAFGLLIYETMLQEKPWKGLPDLEIKKLLQEGKMLQLVLPPNVPVSLQNLIKNCMDPDPKKRPTMRQVATSLKEMIHEKPNNMNLLSDTSMAQPISQSPKPETVKKVDGIRKSKEEIKKSKEEIKKHSKEDANKKPGGKEEGKKSKEEIKKPSKEDANKKPSKEDSKKIKEEKKVASKENVKKGNKKSLPSKEEIKK</sequence>
<accession>A0AC34RCX7</accession>
<proteinExistence type="predicted"/>
<dbReference type="Proteomes" id="UP000887576">
    <property type="component" value="Unplaced"/>
</dbReference>
<organism evidence="1 2">
    <name type="scientific">Panagrolaimus sp. JU765</name>
    <dbReference type="NCBI Taxonomy" id="591449"/>
    <lineage>
        <taxon>Eukaryota</taxon>
        <taxon>Metazoa</taxon>
        <taxon>Ecdysozoa</taxon>
        <taxon>Nematoda</taxon>
        <taxon>Chromadorea</taxon>
        <taxon>Rhabditida</taxon>
        <taxon>Tylenchina</taxon>
        <taxon>Panagrolaimomorpha</taxon>
        <taxon>Panagrolaimoidea</taxon>
        <taxon>Panagrolaimidae</taxon>
        <taxon>Panagrolaimus</taxon>
    </lineage>
</organism>
<evidence type="ECO:0000313" key="2">
    <source>
        <dbReference type="WBParaSite" id="JU765_v2.g5823.t1"/>
    </source>
</evidence>
<protein>
    <submittedName>
        <fullName evidence="2">Protein kinase domain-containing protein</fullName>
    </submittedName>
</protein>
<evidence type="ECO:0000313" key="1">
    <source>
        <dbReference type="Proteomes" id="UP000887576"/>
    </source>
</evidence>